<dbReference type="AlphaFoldDB" id="A0A822YG36"/>
<evidence type="ECO:0000313" key="3">
    <source>
        <dbReference type="Proteomes" id="UP000607653"/>
    </source>
</evidence>
<gene>
    <name evidence="2" type="ORF">HUJ06_009292</name>
</gene>
<dbReference type="Pfam" id="PF00385">
    <property type="entry name" value="Chromo"/>
    <property type="match status" value="1"/>
</dbReference>
<dbReference type="EMBL" id="DUZY01000003">
    <property type="protein sequence ID" value="DAD30441.1"/>
    <property type="molecule type" value="Genomic_DNA"/>
</dbReference>
<protein>
    <recommendedName>
        <fullName evidence="1">Chromo domain-containing protein</fullName>
    </recommendedName>
</protein>
<dbReference type="PROSITE" id="PS50013">
    <property type="entry name" value="CHROMO_2"/>
    <property type="match status" value="1"/>
</dbReference>
<evidence type="ECO:0000313" key="2">
    <source>
        <dbReference type="EMBL" id="DAD30441.1"/>
    </source>
</evidence>
<dbReference type="InterPro" id="IPR016197">
    <property type="entry name" value="Chromo-like_dom_sf"/>
</dbReference>
<sequence length="101" mass="11761">MPLPSLSDDAYPLYAPEEVLDFHRIRINHHWQPQVLIKWATLPLEEATWEPLHHFRKQFPSFDLEDKVQLVGDGSDGNAEAGQPILQRPKRAIIKPARFRE</sequence>
<comment type="caution">
    <text evidence="2">The sequence shown here is derived from an EMBL/GenBank/DDBJ whole genome shotgun (WGS) entry which is preliminary data.</text>
</comment>
<accession>A0A822YG36</accession>
<dbReference type="SUPFAM" id="SSF54160">
    <property type="entry name" value="Chromo domain-like"/>
    <property type="match status" value="1"/>
</dbReference>
<feature type="domain" description="Chromo" evidence="1">
    <location>
        <begin position="14"/>
        <end position="51"/>
    </location>
</feature>
<dbReference type="Proteomes" id="UP000607653">
    <property type="component" value="Unassembled WGS sequence"/>
</dbReference>
<keyword evidence="3" id="KW-1185">Reference proteome</keyword>
<reference evidence="2 3" key="1">
    <citation type="journal article" date="2020" name="Mol. Biol. Evol.">
        <title>Distinct Expression and Methylation Patterns for Genes with Different Fates following a Single Whole-Genome Duplication in Flowering Plants.</title>
        <authorList>
            <person name="Shi T."/>
            <person name="Rahmani R.S."/>
            <person name="Gugger P.F."/>
            <person name="Wang M."/>
            <person name="Li H."/>
            <person name="Zhang Y."/>
            <person name="Li Z."/>
            <person name="Wang Q."/>
            <person name="Van de Peer Y."/>
            <person name="Marchal K."/>
            <person name="Chen J."/>
        </authorList>
    </citation>
    <scope>NUCLEOTIDE SEQUENCE [LARGE SCALE GENOMIC DNA]</scope>
    <source>
        <tissue evidence="2">Leaf</tissue>
    </source>
</reference>
<dbReference type="Gene3D" id="2.40.50.40">
    <property type="match status" value="1"/>
</dbReference>
<proteinExistence type="predicted"/>
<name>A0A822YG36_NELNU</name>
<dbReference type="InterPro" id="IPR000953">
    <property type="entry name" value="Chromo/chromo_shadow_dom"/>
</dbReference>
<dbReference type="InterPro" id="IPR023780">
    <property type="entry name" value="Chromo_domain"/>
</dbReference>
<evidence type="ECO:0000259" key="1">
    <source>
        <dbReference type="PROSITE" id="PS50013"/>
    </source>
</evidence>
<organism evidence="2 3">
    <name type="scientific">Nelumbo nucifera</name>
    <name type="common">Sacred lotus</name>
    <dbReference type="NCBI Taxonomy" id="4432"/>
    <lineage>
        <taxon>Eukaryota</taxon>
        <taxon>Viridiplantae</taxon>
        <taxon>Streptophyta</taxon>
        <taxon>Embryophyta</taxon>
        <taxon>Tracheophyta</taxon>
        <taxon>Spermatophyta</taxon>
        <taxon>Magnoliopsida</taxon>
        <taxon>Proteales</taxon>
        <taxon>Nelumbonaceae</taxon>
        <taxon>Nelumbo</taxon>
    </lineage>
</organism>